<dbReference type="GO" id="GO:0005886">
    <property type="term" value="C:plasma membrane"/>
    <property type="evidence" value="ECO:0007669"/>
    <property type="project" value="UniProtKB-SubCell"/>
</dbReference>
<dbReference type="InterPro" id="IPR012823">
    <property type="entry name" value="Flagell_FliJ"/>
</dbReference>
<keyword evidence="12" id="KW-0969">Cilium</keyword>
<protein>
    <recommendedName>
        <fullName evidence="3">Flagellar FliJ protein</fullName>
    </recommendedName>
</protein>
<evidence type="ECO:0000313" key="12">
    <source>
        <dbReference type="EMBL" id="MVW76259.1"/>
    </source>
</evidence>
<dbReference type="GO" id="GO:0071973">
    <property type="term" value="P:bacterial-type flagellum-dependent cell motility"/>
    <property type="evidence" value="ECO:0007669"/>
    <property type="project" value="InterPro"/>
</dbReference>
<evidence type="ECO:0000256" key="2">
    <source>
        <dbReference type="ARBA" id="ARBA00010004"/>
    </source>
</evidence>
<dbReference type="PIRSF" id="PIRSF019404">
    <property type="entry name" value="FliJ"/>
    <property type="match status" value="1"/>
</dbReference>
<evidence type="ECO:0000256" key="8">
    <source>
        <dbReference type="ARBA" id="ARBA00022927"/>
    </source>
</evidence>
<dbReference type="GO" id="GO:0006935">
    <property type="term" value="P:chemotaxis"/>
    <property type="evidence" value="ECO:0007669"/>
    <property type="project" value="UniProtKB-KW"/>
</dbReference>
<accession>A0A6I4KU92</accession>
<evidence type="ECO:0000256" key="4">
    <source>
        <dbReference type="ARBA" id="ARBA00022448"/>
    </source>
</evidence>
<dbReference type="AlphaFoldDB" id="A0A6I4KU92"/>
<dbReference type="Gene3D" id="1.10.287.1700">
    <property type="match status" value="1"/>
</dbReference>
<keyword evidence="7" id="KW-1005">Bacterial flagellum biogenesis</keyword>
<keyword evidence="5" id="KW-1003">Cell membrane</keyword>
<name>A0A6I4KU92_9PSED</name>
<dbReference type="RefSeq" id="WP_160346320.1">
    <property type="nucleotide sequence ID" value="NZ_WKJZ01000002.1"/>
</dbReference>
<reference evidence="12 13" key="1">
    <citation type="submission" date="2019-11" db="EMBL/GenBank/DDBJ databases">
        <title>Pseudomonas flavidum sp. nov., isolated from Baiyang Lake.</title>
        <authorList>
            <person name="Zhao Y."/>
        </authorList>
    </citation>
    <scope>NUCLEOTIDE SEQUENCE [LARGE SCALE GENOMIC DNA]</scope>
    <source>
        <strain evidence="13">R-22-3 w-18</strain>
    </source>
</reference>
<organism evidence="12 13">
    <name type="scientific">Pseudomonas xionganensis</name>
    <dbReference type="NCBI Taxonomy" id="2654845"/>
    <lineage>
        <taxon>Bacteria</taxon>
        <taxon>Pseudomonadati</taxon>
        <taxon>Pseudomonadota</taxon>
        <taxon>Gammaproteobacteria</taxon>
        <taxon>Pseudomonadales</taxon>
        <taxon>Pseudomonadaceae</taxon>
        <taxon>Pseudomonas</taxon>
    </lineage>
</organism>
<gene>
    <name evidence="12" type="primary">fliJ</name>
    <name evidence="12" type="ORF">GJV18_13135</name>
</gene>
<keyword evidence="9" id="KW-0472">Membrane</keyword>
<proteinExistence type="inferred from homology"/>
<evidence type="ECO:0000256" key="11">
    <source>
        <dbReference type="SAM" id="Coils"/>
    </source>
</evidence>
<dbReference type="InterPro" id="IPR053716">
    <property type="entry name" value="Flag_assembly_chemotaxis_eff"/>
</dbReference>
<evidence type="ECO:0000256" key="7">
    <source>
        <dbReference type="ARBA" id="ARBA00022795"/>
    </source>
</evidence>
<keyword evidence="10" id="KW-1006">Bacterial flagellum protein export</keyword>
<dbReference type="Proteomes" id="UP000429555">
    <property type="component" value="Unassembled WGS sequence"/>
</dbReference>
<comment type="similarity">
    <text evidence="2">Belongs to the FliJ family.</text>
</comment>
<dbReference type="PRINTS" id="PR01004">
    <property type="entry name" value="FLGFLIJ"/>
</dbReference>
<dbReference type="GO" id="GO:0003774">
    <property type="term" value="F:cytoskeletal motor activity"/>
    <property type="evidence" value="ECO:0007669"/>
    <property type="project" value="InterPro"/>
</dbReference>
<dbReference type="Pfam" id="PF02050">
    <property type="entry name" value="FliJ"/>
    <property type="match status" value="1"/>
</dbReference>
<feature type="coiled-coil region" evidence="11">
    <location>
        <begin position="110"/>
        <end position="137"/>
    </location>
</feature>
<dbReference type="GO" id="GO:0009288">
    <property type="term" value="C:bacterial-type flagellum"/>
    <property type="evidence" value="ECO:0007669"/>
    <property type="project" value="InterPro"/>
</dbReference>
<dbReference type="GO" id="GO:0015031">
    <property type="term" value="P:protein transport"/>
    <property type="evidence" value="ECO:0007669"/>
    <property type="project" value="UniProtKB-KW"/>
</dbReference>
<keyword evidence="4" id="KW-0813">Transport</keyword>
<keyword evidence="12" id="KW-0282">Flagellum</keyword>
<dbReference type="PANTHER" id="PTHR38786">
    <property type="entry name" value="FLAGELLAR FLIJ PROTEIN"/>
    <property type="match status" value="1"/>
</dbReference>
<evidence type="ECO:0000256" key="9">
    <source>
        <dbReference type="ARBA" id="ARBA00023136"/>
    </source>
</evidence>
<evidence type="ECO:0000256" key="10">
    <source>
        <dbReference type="ARBA" id="ARBA00023225"/>
    </source>
</evidence>
<keyword evidence="8" id="KW-0653">Protein transport</keyword>
<sequence>MSKSRAARLLPVIEMAERAEREAALQLGHCQGLVRQAEVQLGDLERYRGDYQQQWISEGQRGVSGQWLMNYQRFLSQLETAIGQQRQSLEWHRRNMQQVREVWQQRYARLEGLRKLVKRYQDEARLAEDKREQKLLDELSQRLSAGDPLGR</sequence>
<dbReference type="EMBL" id="WKJZ01000002">
    <property type="protein sequence ID" value="MVW76259.1"/>
    <property type="molecule type" value="Genomic_DNA"/>
</dbReference>
<dbReference type="NCBIfam" id="TIGR02473">
    <property type="entry name" value="flagell_FliJ"/>
    <property type="match status" value="1"/>
</dbReference>
<comment type="subcellular location">
    <subcellularLocation>
        <location evidence="1">Cell membrane</location>
        <topology evidence="1">Peripheral membrane protein</topology>
        <orientation evidence="1">Cytoplasmic side</orientation>
    </subcellularLocation>
</comment>
<keyword evidence="13" id="KW-1185">Reference proteome</keyword>
<evidence type="ECO:0000256" key="5">
    <source>
        <dbReference type="ARBA" id="ARBA00022475"/>
    </source>
</evidence>
<keyword evidence="11" id="KW-0175">Coiled coil</keyword>
<evidence type="ECO:0000256" key="1">
    <source>
        <dbReference type="ARBA" id="ARBA00004413"/>
    </source>
</evidence>
<dbReference type="InterPro" id="IPR018006">
    <property type="entry name" value="Flag_FliJ_proteobac"/>
</dbReference>
<dbReference type="PANTHER" id="PTHR38786:SF1">
    <property type="entry name" value="FLAGELLAR FLIJ PROTEIN"/>
    <property type="match status" value="1"/>
</dbReference>
<evidence type="ECO:0000313" key="13">
    <source>
        <dbReference type="Proteomes" id="UP000429555"/>
    </source>
</evidence>
<evidence type="ECO:0000256" key="3">
    <source>
        <dbReference type="ARBA" id="ARBA00020392"/>
    </source>
</evidence>
<dbReference type="GO" id="GO:0044781">
    <property type="term" value="P:bacterial-type flagellum organization"/>
    <property type="evidence" value="ECO:0007669"/>
    <property type="project" value="UniProtKB-KW"/>
</dbReference>
<comment type="caution">
    <text evidence="12">The sequence shown here is derived from an EMBL/GenBank/DDBJ whole genome shotgun (WGS) entry which is preliminary data.</text>
</comment>
<keyword evidence="6" id="KW-0145">Chemotaxis</keyword>
<dbReference type="InterPro" id="IPR052570">
    <property type="entry name" value="FliJ"/>
</dbReference>
<keyword evidence="12" id="KW-0966">Cell projection</keyword>
<evidence type="ECO:0000256" key="6">
    <source>
        <dbReference type="ARBA" id="ARBA00022500"/>
    </source>
</evidence>